<keyword evidence="2" id="KW-1185">Reference proteome</keyword>
<organism evidence="1 2">
    <name type="scientific">Brucella pseudintermedia</name>
    <dbReference type="NCBI Taxonomy" id="370111"/>
    <lineage>
        <taxon>Bacteria</taxon>
        <taxon>Pseudomonadati</taxon>
        <taxon>Pseudomonadota</taxon>
        <taxon>Alphaproteobacteria</taxon>
        <taxon>Hyphomicrobiales</taxon>
        <taxon>Brucellaceae</taxon>
        <taxon>Brucella/Ochrobactrum group</taxon>
        <taxon>Brucella</taxon>
    </lineage>
</organism>
<reference evidence="1" key="1">
    <citation type="submission" date="2022-06" db="EMBL/GenBank/DDBJ databases">
        <title>Complete Genome Sequence of Deoxynivalenol-bioadsorption Ochrobactrum pseudintermedium ASAG-D25.</title>
        <authorList>
            <person name="Wang N."/>
        </authorList>
    </citation>
    <scope>NUCLEOTIDE SEQUENCE</scope>
    <source>
        <strain evidence="1">ASAG-D25</strain>
    </source>
</reference>
<evidence type="ECO:0000313" key="1">
    <source>
        <dbReference type="EMBL" id="UWL62921.1"/>
    </source>
</evidence>
<dbReference type="Proteomes" id="UP001058739">
    <property type="component" value="Chromosome 02"/>
</dbReference>
<dbReference type="RefSeq" id="WP_259698319.1">
    <property type="nucleotide sequence ID" value="NZ_CP099968.1"/>
</dbReference>
<sequence>MNLEDFNSIELKKIATDGDHALVTKKTSAEVVDIVTKSMSFPMEAIIKRYRKEHNIDLKTASLHERELKRFLALAAIYDVPLGMRGPVDELWHTFIIFTVDYMNFCQTVAGRMIHHVPTRDDEPIAFGKKSATLFDEAYRSVFSCEPPSEIWPQNNTNSDCQHECRPIDCYPCESKLSCAISGVYGIHPILKKHDTTYCKNIIFGWALRNDSQPQYLWSRRLQRQFARDGQEDHHRNATSWVYLGCKTAFVRVTFCIRL</sequence>
<proteinExistence type="predicted"/>
<protein>
    <recommendedName>
        <fullName evidence="3">PiggyBac transposable element-derived protein domain-containing protein</fullName>
    </recommendedName>
</protein>
<name>A0ABY5UHS9_9HYPH</name>
<gene>
    <name evidence="1" type="ORF">NIK97_15585</name>
</gene>
<dbReference type="EMBL" id="CP099968">
    <property type="protein sequence ID" value="UWL62921.1"/>
    <property type="molecule type" value="Genomic_DNA"/>
</dbReference>
<accession>A0ABY5UHS9</accession>
<evidence type="ECO:0008006" key="3">
    <source>
        <dbReference type="Google" id="ProtNLM"/>
    </source>
</evidence>
<evidence type="ECO:0000313" key="2">
    <source>
        <dbReference type="Proteomes" id="UP001058739"/>
    </source>
</evidence>